<evidence type="ECO:0000256" key="1">
    <source>
        <dbReference type="SAM" id="Phobius"/>
    </source>
</evidence>
<reference evidence="2 3" key="1">
    <citation type="submission" date="2020-08" db="EMBL/GenBank/DDBJ databases">
        <title>Description of novel Flavobacterium F-392 isolate.</title>
        <authorList>
            <person name="Saticioglu I.B."/>
            <person name="Duman M."/>
            <person name="Altun S."/>
        </authorList>
    </citation>
    <scope>NUCLEOTIDE SEQUENCE [LARGE SCALE GENOMIC DNA]</scope>
    <source>
        <strain evidence="2 3">F-392</strain>
    </source>
</reference>
<dbReference type="RefSeq" id="WP_187038202.1">
    <property type="nucleotide sequence ID" value="NZ_JACRUK010000022.1"/>
</dbReference>
<name>A0A923SGK9_9FLAO</name>
<evidence type="ECO:0000313" key="2">
    <source>
        <dbReference type="EMBL" id="MBC5844814.1"/>
    </source>
</evidence>
<protein>
    <recommendedName>
        <fullName evidence="4">Zinc-ribbon 15 domain-containing protein</fullName>
    </recommendedName>
</protein>
<proteinExistence type="predicted"/>
<comment type="caution">
    <text evidence="2">The sequence shown here is derived from an EMBL/GenBank/DDBJ whole genome shotgun (WGS) entry which is preliminary data.</text>
</comment>
<accession>A0A923SGK9</accession>
<dbReference type="EMBL" id="JACRUL010000022">
    <property type="protein sequence ID" value="MBC5844814.1"/>
    <property type="molecule type" value="Genomic_DNA"/>
</dbReference>
<keyword evidence="1" id="KW-0812">Transmembrane</keyword>
<gene>
    <name evidence="2" type="ORF">H8R25_10235</name>
</gene>
<sequence length="228" mass="25938">MFFFYEIRDHHHKTIDLQDQTCPVCKNRGTMKMLFMQNYAFFFGPMMPYTKHAVLECESCQTTIPNKKWTKELEIIYKDEKAKLKTPLRLWRGTIVIVSVFLGLFLLMQSGIKNPLGMKDDQQTEAESKARFAAIQVNDVMMVAFLNGGDAGIVKVVSVDGNKIGVKISAIKYPSWLDGFDLSLSKVNDADFGDEIRYFDAAEFKKNNILIDPETDNKAFAAAKLIIK</sequence>
<keyword evidence="3" id="KW-1185">Reference proteome</keyword>
<feature type="transmembrane region" description="Helical" evidence="1">
    <location>
        <begin position="90"/>
        <end position="108"/>
    </location>
</feature>
<keyword evidence="1" id="KW-1133">Transmembrane helix</keyword>
<evidence type="ECO:0008006" key="4">
    <source>
        <dbReference type="Google" id="ProtNLM"/>
    </source>
</evidence>
<dbReference type="AlphaFoldDB" id="A0A923SGK9"/>
<keyword evidence="1" id="KW-0472">Membrane</keyword>
<dbReference type="Proteomes" id="UP000641454">
    <property type="component" value="Unassembled WGS sequence"/>
</dbReference>
<organism evidence="2 3">
    <name type="scientific">Flavobacterium muglaense</name>
    <dbReference type="NCBI Taxonomy" id="2764716"/>
    <lineage>
        <taxon>Bacteria</taxon>
        <taxon>Pseudomonadati</taxon>
        <taxon>Bacteroidota</taxon>
        <taxon>Flavobacteriia</taxon>
        <taxon>Flavobacteriales</taxon>
        <taxon>Flavobacteriaceae</taxon>
        <taxon>Flavobacterium</taxon>
    </lineage>
</organism>
<evidence type="ECO:0000313" key="3">
    <source>
        <dbReference type="Proteomes" id="UP000641454"/>
    </source>
</evidence>